<dbReference type="EMBL" id="JAGKSQ010000001">
    <property type="protein sequence ID" value="MBP3949651.1"/>
    <property type="molecule type" value="Genomic_DNA"/>
</dbReference>
<keyword evidence="2" id="KW-1185">Reference proteome</keyword>
<gene>
    <name evidence="1" type="primary">pilM</name>
    <name evidence="1" type="ORF">J7W16_00800</name>
</gene>
<dbReference type="PANTHER" id="PTHR32432:SF3">
    <property type="entry name" value="ETHANOLAMINE UTILIZATION PROTEIN EUTJ"/>
    <property type="match status" value="1"/>
</dbReference>
<dbReference type="Proteomes" id="UP000678228">
    <property type="component" value="Unassembled WGS sequence"/>
</dbReference>
<sequence length="326" mass="37596">MFKFKKSKSVSLIIKDHVIRYAMMNHNDITDPLSSGEKYLPTGVIRDGKIIDRDRLVMILEECVDEWGLRRKDVHFIVPDAHVFFRELSIPTSIKKEEIKGYLFMELGNSIPLPFANPFFDYVTLDNVDNGKKILLFAAPEPIIQEYVSVLEEAKINPVSIEINALAMYRLLFTLDRVDPKEHLMFIEFDVDAVGVSIFHQHKPKYVHHLVNAGHVEQFEIEESQEMVQLHFTGDEMILYSDLQDTIGEIERILNFYKYSLHKGEAEVSHLVLTGDHPYIKHIYNQMNESLPIKLESATDLFNEAGFSIAPRYLTTMGLALKEVPK</sequence>
<dbReference type="Pfam" id="PF11104">
    <property type="entry name" value="PilM_2"/>
    <property type="match status" value="1"/>
</dbReference>
<proteinExistence type="predicted"/>
<dbReference type="InterPro" id="IPR050696">
    <property type="entry name" value="FtsA/MreB"/>
</dbReference>
<evidence type="ECO:0000313" key="2">
    <source>
        <dbReference type="Proteomes" id="UP000678228"/>
    </source>
</evidence>
<dbReference type="AlphaFoldDB" id="A0A940WNU0"/>
<dbReference type="InterPro" id="IPR005883">
    <property type="entry name" value="PilM"/>
</dbReference>
<evidence type="ECO:0000313" key="1">
    <source>
        <dbReference type="EMBL" id="MBP3949651.1"/>
    </source>
</evidence>
<dbReference type="Gene3D" id="3.30.420.40">
    <property type="match status" value="2"/>
</dbReference>
<protein>
    <submittedName>
        <fullName evidence="1">Pilus assembly protein PilM</fullName>
    </submittedName>
</protein>
<organism evidence="1 2">
    <name type="scientific">Halalkalibacter suaedae</name>
    <dbReference type="NCBI Taxonomy" id="2822140"/>
    <lineage>
        <taxon>Bacteria</taxon>
        <taxon>Bacillati</taxon>
        <taxon>Bacillota</taxon>
        <taxon>Bacilli</taxon>
        <taxon>Bacillales</taxon>
        <taxon>Bacillaceae</taxon>
        <taxon>Halalkalibacter</taxon>
    </lineage>
</organism>
<dbReference type="SUPFAM" id="SSF53067">
    <property type="entry name" value="Actin-like ATPase domain"/>
    <property type="match status" value="1"/>
</dbReference>
<dbReference type="PANTHER" id="PTHR32432">
    <property type="entry name" value="CELL DIVISION PROTEIN FTSA-RELATED"/>
    <property type="match status" value="1"/>
</dbReference>
<name>A0A940WNU0_9BACI</name>
<dbReference type="InterPro" id="IPR043129">
    <property type="entry name" value="ATPase_NBD"/>
</dbReference>
<accession>A0A940WNU0</accession>
<reference evidence="1" key="1">
    <citation type="submission" date="2021-03" db="EMBL/GenBank/DDBJ databases">
        <title>Bacillus suaedae sp. nov., isolated from Suaeda aralocaspica.</title>
        <authorList>
            <person name="Lei R.F.R."/>
        </authorList>
    </citation>
    <scope>NUCLEOTIDE SEQUENCE</scope>
    <source>
        <strain evidence="1">YZJH907-2</strain>
    </source>
</reference>
<comment type="caution">
    <text evidence="1">The sequence shown here is derived from an EMBL/GenBank/DDBJ whole genome shotgun (WGS) entry which is preliminary data.</text>
</comment>
<dbReference type="RefSeq" id="WP_210595030.1">
    <property type="nucleotide sequence ID" value="NZ_JAGKSQ010000001.1"/>
</dbReference>
<dbReference type="Gene3D" id="3.30.1490.300">
    <property type="match status" value="1"/>
</dbReference>